<dbReference type="RefSeq" id="WP_344944173.1">
    <property type="nucleotide sequence ID" value="NZ_BAAAZG010000009.1"/>
</dbReference>
<dbReference type="InterPro" id="IPR007421">
    <property type="entry name" value="Schlafen_AlbA_2_dom"/>
</dbReference>
<comment type="caution">
    <text evidence="2">The sequence shown here is derived from an EMBL/GenBank/DDBJ whole genome shotgun (WGS) entry which is preliminary data.</text>
</comment>
<name>A0ABP7VEX0_9ACTN</name>
<dbReference type="Pfam" id="PF04326">
    <property type="entry name" value="SLFN_AlbA_2"/>
    <property type="match status" value="1"/>
</dbReference>
<gene>
    <name evidence="2" type="ORF">GCM10022214_20090</name>
</gene>
<evidence type="ECO:0000313" key="3">
    <source>
        <dbReference type="Proteomes" id="UP001500683"/>
    </source>
</evidence>
<reference evidence="3" key="1">
    <citation type="journal article" date="2019" name="Int. J. Syst. Evol. Microbiol.">
        <title>The Global Catalogue of Microorganisms (GCM) 10K type strain sequencing project: providing services to taxonomists for standard genome sequencing and annotation.</title>
        <authorList>
            <consortium name="The Broad Institute Genomics Platform"/>
            <consortium name="The Broad Institute Genome Sequencing Center for Infectious Disease"/>
            <person name="Wu L."/>
            <person name="Ma J."/>
        </authorList>
    </citation>
    <scope>NUCLEOTIDE SEQUENCE [LARGE SCALE GENOMIC DNA]</scope>
    <source>
        <strain evidence="3">JCM 16702</strain>
    </source>
</reference>
<feature type="domain" description="Schlafen AlbA-2" evidence="1">
    <location>
        <begin position="199"/>
        <end position="314"/>
    </location>
</feature>
<evidence type="ECO:0000313" key="2">
    <source>
        <dbReference type="EMBL" id="GAA4065863.1"/>
    </source>
</evidence>
<dbReference type="Proteomes" id="UP001500683">
    <property type="component" value="Unassembled WGS sequence"/>
</dbReference>
<accession>A0ABP7VEX0</accession>
<dbReference type="EMBL" id="BAAAZG010000009">
    <property type="protein sequence ID" value="GAA4065863.1"/>
    <property type="molecule type" value="Genomic_DNA"/>
</dbReference>
<evidence type="ECO:0000259" key="1">
    <source>
        <dbReference type="Pfam" id="PF04326"/>
    </source>
</evidence>
<sequence>MPDKEWSLHLEDRTIRATSFNEFDLDVDASELFDVDVSSICDAANSFAKGRANRISYLDETTGHAITSSLNLWLADGHLPWEDPTALIIARVAGQGLSSLAITCTCPFEISVNQFLATIAPVVAKFSATILSIGEPSAPANSWELNLTVGPSTSLGNLFIMRRELAYAAFFPRTATHEPRLVLEMIRAGLVGNLIGVPESHCLEVKSAPYDMKNNGKIWKVELAQDVAKFANSEDGGLLVIGATSKRIGGVDTITKIKPIPPKDTRIQSYRQVLDAHIHPPISSIGIEAVPFSGGEILCIHIPPQHEESKPYLVQGGIFKGKYDAGVISIVRRRDEDCIPISAREIHAMLAAGRALFKRSNEARNHRPSTLEE</sequence>
<protein>
    <recommendedName>
        <fullName evidence="1">Schlafen AlbA-2 domain-containing protein</fullName>
    </recommendedName>
</protein>
<dbReference type="InterPro" id="IPR038461">
    <property type="entry name" value="Schlafen_AlbA_2_dom_sf"/>
</dbReference>
<dbReference type="Gene3D" id="3.30.950.30">
    <property type="entry name" value="Schlafen, AAA domain"/>
    <property type="match status" value="1"/>
</dbReference>
<proteinExistence type="predicted"/>
<keyword evidence="3" id="KW-1185">Reference proteome</keyword>
<organism evidence="2 3">
    <name type="scientific">Actinomadura miaoliensis</name>
    <dbReference type="NCBI Taxonomy" id="430685"/>
    <lineage>
        <taxon>Bacteria</taxon>
        <taxon>Bacillati</taxon>
        <taxon>Actinomycetota</taxon>
        <taxon>Actinomycetes</taxon>
        <taxon>Streptosporangiales</taxon>
        <taxon>Thermomonosporaceae</taxon>
        <taxon>Actinomadura</taxon>
    </lineage>
</organism>